<accession>A0A078AVC6</accession>
<dbReference type="Gene3D" id="1.10.10.60">
    <property type="entry name" value="Homeodomain-like"/>
    <property type="match status" value="1"/>
</dbReference>
<feature type="domain" description="Myb-like" evidence="6">
    <location>
        <begin position="168"/>
        <end position="218"/>
    </location>
</feature>
<dbReference type="GO" id="GO:0003677">
    <property type="term" value="F:DNA binding"/>
    <property type="evidence" value="ECO:0007669"/>
    <property type="project" value="UniProtKB-KW"/>
</dbReference>
<dbReference type="EMBL" id="CCKQ01013556">
    <property type="protein sequence ID" value="CDW85232.1"/>
    <property type="molecule type" value="Genomic_DNA"/>
</dbReference>
<evidence type="ECO:0000256" key="2">
    <source>
        <dbReference type="ARBA" id="ARBA00023125"/>
    </source>
</evidence>
<evidence type="ECO:0000256" key="5">
    <source>
        <dbReference type="SAM" id="MobiDB-lite"/>
    </source>
</evidence>
<evidence type="ECO:0000256" key="1">
    <source>
        <dbReference type="ARBA" id="ARBA00023015"/>
    </source>
</evidence>
<evidence type="ECO:0000256" key="3">
    <source>
        <dbReference type="ARBA" id="ARBA00023163"/>
    </source>
</evidence>
<dbReference type="Proteomes" id="UP000039865">
    <property type="component" value="Unassembled WGS sequence"/>
</dbReference>
<dbReference type="PROSITE" id="PS50090">
    <property type="entry name" value="MYB_LIKE"/>
    <property type="match status" value="1"/>
</dbReference>
<dbReference type="NCBIfam" id="TIGR01557">
    <property type="entry name" value="myb_SHAQKYF"/>
    <property type="match status" value="1"/>
</dbReference>
<name>A0A078AVC6_STYLE</name>
<evidence type="ECO:0000256" key="4">
    <source>
        <dbReference type="ARBA" id="ARBA00023242"/>
    </source>
</evidence>
<reference evidence="9 10" key="1">
    <citation type="submission" date="2014-06" db="EMBL/GenBank/DDBJ databases">
        <authorList>
            <person name="Swart Estienne"/>
        </authorList>
    </citation>
    <scope>NUCLEOTIDE SEQUENCE [LARGE SCALE GENOMIC DNA]</scope>
    <source>
        <strain evidence="9 10">130c</strain>
    </source>
</reference>
<feature type="region of interest" description="Disordered" evidence="5">
    <location>
        <begin position="448"/>
        <end position="475"/>
    </location>
</feature>
<sequence>MQRKDISGRLQSNLSSFQGSQQYNAEFEVQKIQQKKHIIYKKDRRDGFVIRNYKQKQETQSIPFDQLINSTDLDLSKQSIRQSISENQQRKSRSVDNSGSIKSEVQGQSTIMQDPQITFDSMSSFSKGHPSYIQDDLGQYRSGVNVHNPNRNTQRTKEIVFQVNQLLEQKVNNGRWTKEEHAKFLEALRKYGKNWNKVFEHVNTRNEQQVRSHAQKYFNKLKQKKNIKNLDIYNVLMQYNSRMRGFHSKKTETEAPQNIIFMSSKTKAIQKDKSSISDVESYKKQMLFQVKRKFSSQTQTARSAILKDQTSLNSQALILKSYTYSQKFQSNNENSLSLSSYEMQQTEKSLSSQNQAMQSISSKKVEKIFEVTKMEKYNIQQQSNDNQSIISNEIAQSLVNPSLIQISNEELEQFIEWRNMQHNSFKKQIFQPSSHRPNNLSDEVLKDEQEHKAQKNRESLDSIFNPNKEQKSNRMAISSDQVNKLVDEMQRFSIEDEEKNFEEQTKNNQIFDQRSSYSSRMDIVSQIADQVNEHIDKNPNKVSGMSGISQYLQKGEQQQQHQGSFNNRTSSLGNKPVSLGNLMNFIYQRSNSEISNQMYDGPGNNGGNHYNDKMSLISGSREGKNNFPLQRSETTIKDQQILNDFITFSRESGKLNNDVLSLLSRGSNISGNVYFQVQDWQ</sequence>
<evidence type="ECO:0000313" key="9">
    <source>
        <dbReference type="EMBL" id="CDW85232.1"/>
    </source>
</evidence>
<feature type="compositionally biased region" description="Polar residues" evidence="5">
    <location>
        <begin position="462"/>
        <end position="475"/>
    </location>
</feature>
<organism evidence="9 10">
    <name type="scientific">Stylonychia lemnae</name>
    <name type="common">Ciliate</name>
    <dbReference type="NCBI Taxonomy" id="5949"/>
    <lineage>
        <taxon>Eukaryota</taxon>
        <taxon>Sar</taxon>
        <taxon>Alveolata</taxon>
        <taxon>Ciliophora</taxon>
        <taxon>Intramacronucleata</taxon>
        <taxon>Spirotrichea</taxon>
        <taxon>Stichotrichia</taxon>
        <taxon>Sporadotrichida</taxon>
        <taxon>Oxytrichidae</taxon>
        <taxon>Stylonychinae</taxon>
        <taxon>Stylonychia</taxon>
    </lineage>
</organism>
<dbReference type="InParanoid" id="A0A078AVC6"/>
<dbReference type="InterPro" id="IPR017884">
    <property type="entry name" value="SANT_dom"/>
</dbReference>
<dbReference type="OrthoDB" id="2143914at2759"/>
<evidence type="ECO:0000259" key="6">
    <source>
        <dbReference type="PROSITE" id="PS50090"/>
    </source>
</evidence>
<dbReference type="InterPro" id="IPR009057">
    <property type="entry name" value="Homeodomain-like_sf"/>
</dbReference>
<dbReference type="CDD" id="cd00167">
    <property type="entry name" value="SANT"/>
    <property type="match status" value="1"/>
</dbReference>
<feature type="compositionally biased region" description="Basic and acidic residues" evidence="5">
    <location>
        <begin position="448"/>
        <end position="460"/>
    </location>
</feature>
<evidence type="ECO:0000259" key="7">
    <source>
        <dbReference type="PROSITE" id="PS51293"/>
    </source>
</evidence>
<dbReference type="InterPro" id="IPR017930">
    <property type="entry name" value="Myb_dom"/>
</dbReference>
<feature type="domain" description="SANT" evidence="7">
    <location>
        <begin position="171"/>
        <end position="224"/>
    </location>
</feature>
<dbReference type="SMART" id="SM00717">
    <property type="entry name" value="SANT"/>
    <property type="match status" value="1"/>
</dbReference>
<keyword evidence="4" id="KW-0539">Nucleus</keyword>
<dbReference type="Pfam" id="PF00249">
    <property type="entry name" value="Myb_DNA-binding"/>
    <property type="match status" value="1"/>
</dbReference>
<evidence type="ECO:0000259" key="8">
    <source>
        <dbReference type="PROSITE" id="PS51294"/>
    </source>
</evidence>
<feature type="compositionally biased region" description="Polar residues" evidence="5">
    <location>
        <begin position="95"/>
        <end position="109"/>
    </location>
</feature>
<dbReference type="SUPFAM" id="SSF46689">
    <property type="entry name" value="Homeodomain-like"/>
    <property type="match status" value="1"/>
</dbReference>
<keyword evidence="2 9" id="KW-0238">DNA-binding</keyword>
<keyword evidence="3" id="KW-0804">Transcription</keyword>
<keyword evidence="10" id="KW-1185">Reference proteome</keyword>
<dbReference type="InterPro" id="IPR001005">
    <property type="entry name" value="SANT/Myb"/>
</dbReference>
<dbReference type="PROSITE" id="PS51294">
    <property type="entry name" value="HTH_MYB"/>
    <property type="match status" value="1"/>
</dbReference>
<dbReference type="AlphaFoldDB" id="A0A078AVC6"/>
<feature type="region of interest" description="Disordered" evidence="5">
    <location>
        <begin position="82"/>
        <end position="109"/>
    </location>
</feature>
<evidence type="ECO:0000313" key="10">
    <source>
        <dbReference type="Proteomes" id="UP000039865"/>
    </source>
</evidence>
<dbReference type="PROSITE" id="PS51293">
    <property type="entry name" value="SANT"/>
    <property type="match status" value="1"/>
</dbReference>
<protein>
    <submittedName>
        <fullName evidence="9">Myb-like dna-binding shaqkyf class family protein</fullName>
    </submittedName>
</protein>
<dbReference type="InterPro" id="IPR006447">
    <property type="entry name" value="Myb_dom_plants"/>
</dbReference>
<feature type="domain" description="HTH myb-type" evidence="8">
    <location>
        <begin position="168"/>
        <end position="222"/>
    </location>
</feature>
<keyword evidence="1" id="KW-0805">Transcription regulation</keyword>
<gene>
    <name evidence="9" type="primary">Contig13688.g14593</name>
    <name evidence="9" type="ORF">STYLEM_14305</name>
</gene>
<dbReference type="PANTHER" id="PTHR12802">
    <property type="entry name" value="SWI/SNF COMPLEX-RELATED"/>
    <property type="match status" value="1"/>
</dbReference>
<proteinExistence type="predicted"/>